<dbReference type="Proteomes" id="UP001327560">
    <property type="component" value="Chromosome 6"/>
</dbReference>
<dbReference type="AlphaFoldDB" id="A0AAQ3KN97"/>
<sequence>MRLYRRRSLAISAGIGRSPFPGLEMGKSALSLVAILEQNQVIFIQLDFVIISCQLSLSIGEGDKSLVLLDLVMTKGQTSFRVTAPLLKSEETCLRPHGV</sequence>
<keyword evidence="2" id="KW-1185">Reference proteome</keyword>
<evidence type="ECO:0000313" key="2">
    <source>
        <dbReference type="Proteomes" id="UP001327560"/>
    </source>
</evidence>
<organism evidence="1 2">
    <name type="scientific">Canna indica</name>
    <name type="common">Indian-shot</name>
    <dbReference type="NCBI Taxonomy" id="4628"/>
    <lineage>
        <taxon>Eukaryota</taxon>
        <taxon>Viridiplantae</taxon>
        <taxon>Streptophyta</taxon>
        <taxon>Embryophyta</taxon>
        <taxon>Tracheophyta</taxon>
        <taxon>Spermatophyta</taxon>
        <taxon>Magnoliopsida</taxon>
        <taxon>Liliopsida</taxon>
        <taxon>Zingiberales</taxon>
        <taxon>Cannaceae</taxon>
        <taxon>Canna</taxon>
    </lineage>
</organism>
<gene>
    <name evidence="1" type="ORF">Cni_G19476</name>
</gene>
<proteinExistence type="predicted"/>
<evidence type="ECO:0000313" key="1">
    <source>
        <dbReference type="EMBL" id="WOL10717.1"/>
    </source>
</evidence>
<reference evidence="1 2" key="1">
    <citation type="submission" date="2023-10" db="EMBL/GenBank/DDBJ databases">
        <title>Chromosome-scale genome assembly provides insights into flower coloration mechanisms of Canna indica.</title>
        <authorList>
            <person name="Li C."/>
        </authorList>
    </citation>
    <scope>NUCLEOTIDE SEQUENCE [LARGE SCALE GENOMIC DNA]</scope>
    <source>
        <tissue evidence="1">Flower</tissue>
    </source>
</reference>
<dbReference type="EMBL" id="CP136895">
    <property type="protein sequence ID" value="WOL10717.1"/>
    <property type="molecule type" value="Genomic_DNA"/>
</dbReference>
<name>A0AAQ3KN97_9LILI</name>
<protein>
    <submittedName>
        <fullName evidence="1">Uncharacterized protein</fullName>
    </submittedName>
</protein>
<accession>A0AAQ3KN97</accession>